<reference evidence="2" key="1">
    <citation type="submission" date="2014-04" db="EMBL/GenBank/DDBJ databases">
        <title>Evolutionary Origins and Diversification of the Mycorrhizal Mutualists.</title>
        <authorList>
            <consortium name="DOE Joint Genome Institute"/>
            <consortium name="Mycorrhizal Genomics Consortium"/>
            <person name="Kohler A."/>
            <person name="Kuo A."/>
            <person name="Nagy L.G."/>
            <person name="Floudas D."/>
            <person name="Copeland A."/>
            <person name="Barry K.W."/>
            <person name="Cichocki N."/>
            <person name="Veneault-Fourrey C."/>
            <person name="LaButti K."/>
            <person name="Lindquist E.A."/>
            <person name="Lipzen A."/>
            <person name="Lundell T."/>
            <person name="Morin E."/>
            <person name="Murat C."/>
            <person name="Riley R."/>
            <person name="Ohm R."/>
            <person name="Sun H."/>
            <person name="Tunlid A."/>
            <person name="Henrissat B."/>
            <person name="Grigoriev I.V."/>
            <person name="Hibbett D.S."/>
            <person name="Martin F."/>
        </authorList>
    </citation>
    <scope>NUCLEOTIDE SEQUENCE [LARGE SCALE GENOMIC DNA]</scope>
    <source>
        <strain evidence="2">FD-334 SS-4</strain>
    </source>
</reference>
<organism evidence="1 2">
    <name type="scientific">Hypholoma sublateritium (strain FD-334 SS-4)</name>
    <dbReference type="NCBI Taxonomy" id="945553"/>
    <lineage>
        <taxon>Eukaryota</taxon>
        <taxon>Fungi</taxon>
        <taxon>Dikarya</taxon>
        <taxon>Basidiomycota</taxon>
        <taxon>Agaricomycotina</taxon>
        <taxon>Agaricomycetes</taxon>
        <taxon>Agaricomycetidae</taxon>
        <taxon>Agaricales</taxon>
        <taxon>Agaricineae</taxon>
        <taxon>Strophariaceae</taxon>
        <taxon>Hypholoma</taxon>
    </lineage>
</organism>
<protein>
    <submittedName>
        <fullName evidence="1">Uncharacterized protein</fullName>
    </submittedName>
</protein>
<proteinExistence type="predicted"/>
<gene>
    <name evidence="1" type="ORF">HYPSUDRAFT_202197</name>
</gene>
<dbReference type="Proteomes" id="UP000054270">
    <property type="component" value="Unassembled WGS sequence"/>
</dbReference>
<evidence type="ECO:0000313" key="1">
    <source>
        <dbReference type="EMBL" id="KJA22401.1"/>
    </source>
</evidence>
<dbReference type="EMBL" id="KN817550">
    <property type="protein sequence ID" value="KJA22401.1"/>
    <property type="molecule type" value="Genomic_DNA"/>
</dbReference>
<keyword evidence="2" id="KW-1185">Reference proteome</keyword>
<dbReference type="AlphaFoldDB" id="A0A0D2P120"/>
<sequence length="210" mass="22439">MSTTDNPQDSGKPSKCSKIEHILSHGAHGLGYGFIRLVVRLACTDWTWAQCLYALRADDGSWSWEIVSSIESQLNDERTSRRHVRALPHRQNAATLAKGVPVYTAAAVIATTVSGVTVFGEEEFTCTGTGNGGEVECAGERVFYWQGTATTQLVASFVATVTQTVMVIEAAAQAATKAPAADAASRVASSFPAETSLFAGAYVTFFYVIF</sequence>
<evidence type="ECO:0000313" key="2">
    <source>
        <dbReference type="Proteomes" id="UP000054270"/>
    </source>
</evidence>
<name>A0A0D2P120_HYPSF</name>
<accession>A0A0D2P120</accession>